<dbReference type="GO" id="GO:0008017">
    <property type="term" value="F:microtubule binding"/>
    <property type="evidence" value="ECO:0007669"/>
    <property type="project" value="InterPro"/>
</dbReference>
<sequence>MAALAAREAPSTDQAQAGWEAVLGASDAIDAVRDALFVVEEMRQEHAVMWERAPCAEHRAKTSTSSLLLSLDEASGRLIAAQGLTSGRISQAHAHTEPGVDKECALVQSEWDALHARITSTLAELQTDRVLIVLHDVCSQAHRLMDSLDTALQQYTSATTDNDDAKHVFETRRAHYVPACLRVLAVLRTNAATYLSLRPNVSQHIDAVHARWHALQPRLEPAADEVSAAMQTLSLHTPRYPREKRRARDSSGSRRSSYNTPSKLPRTPQQRPPVPPTPLGVQTEPRFFGRLADVAGARHARPSHLDMLSPSQPISSPNSPVSPGIYYKPPPSSLPTPLSAGKVRQSESMLPRLSHPRSHDDASPSMRRASHQVLRSPASMQTLRPRFSSSELPRPVRAGAKMYVPDTRDALDVGVARICNARNIPVERLDTGSALDEYHRYTLLSKTVACRLLHTQRPEQAHSVDPRHIHVRVGGGWRELEQWIDAHTLV</sequence>
<dbReference type="GO" id="GO:0005856">
    <property type="term" value="C:cytoskeleton"/>
    <property type="evidence" value="ECO:0007669"/>
    <property type="project" value="UniProtKB-SubCell"/>
</dbReference>
<dbReference type="Pfam" id="PF02187">
    <property type="entry name" value="GAS2"/>
    <property type="match status" value="1"/>
</dbReference>
<evidence type="ECO:0000256" key="1">
    <source>
        <dbReference type="ARBA" id="ARBA00004245"/>
    </source>
</evidence>
<evidence type="ECO:0000256" key="4">
    <source>
        <dbReference type="SAM" id="MobiDB-lite"/>
    </source>
</evidence>
<dbReference type="EMBL" id="CP119951">
    <property type="protein sequence ID" value="WFC94627.1"/>
    <property type="molecule type" value="Genomic_DNA"/>
</dbReference>
<dbReference type="InterPro" id="IPR003108">
    <property type="entry name" value="GAR_dom"/>
</dbReference>
<reference evidence="6" key="1">
    <citation type="submission" date="2023-03" db="EMBL/GenBank/DDBJ databases">
        <title>Mating type loci evolution in Malassezia.</title>
        <authorList>
            <person name="Coelho M.A."/>
        </authorList>
    </citation>
    <scope>NUCLEOTIDE SEQUENCE</scope>
    <source>
        <strain evidence="6">CBS 14135</strain>
    </source>
</reference>
<keyword evidence="3" id="KW-0206">Cytoskeleton</keyword>
<gene>
    <name evidence="6" type="ORF">MBRA1_001260</name>
</gene>
<dbReference type="InterPro" id="IPR036534">
    <property type="entry name" value="GAR_dom_sf"/>
</dbReference>
<evidence type="ECO:0000313" key="6">
    <source>
        <dbReference type="EMBL" id="WFC94627.1"/>
    </source>
</evidence>
<feature type="domain" description="GAR" evidence="5">
    <location>
        <begin position="467"/>
        <end position="487"/>
    </location>
</feature>
<dbReference type="AlphaFoldDB" id="A0AAF0DSH6"/>
<feature type="compositionally biased region" description="Low complexity" evidence="4">
    <location>
        <begin position="309"/>
        <end position="323"/>
    </location>
</feature>
<comment type="subcellular location">
    <subcellularLocation>
        <location evidence="1">Cytoplasm</location>
        <location evidence="1">Cytoskeleton</location>
    </subcellularLocation>
</comment>
<feature type="region of interest" description="Disordered" evidence="4">
    <location>
        <begin position="232"/>
        <end position="283"/>
    </location>
</feature>
<evidence type="ECO:0000256" key="3">
    <source>
        <dbReference type="ARBA" id="ARBA00023212"/>
    </source>
</evidence>
<dbReference type="Proteomes" id="UP001216638">
    <property type="component" value="Chromosome 1"/>
</dbReference>
<name>A0AAF0DSH6_9BASI</name>
<evidence type="ECO:0000259" key="5">
    <source>
        <dbReference type="Pfam" id="PF02187"/>
    </source>
</evidence>
<evidence type="ECO:0000313" key="7">
    <source>
        <dbReference type="Proteomes" id="UP001216638"/>
    </source>
</evidence>
<proteinExistence type="predicted"/>
<keyword evidence="7" id="KW-1185">Reference proteome</keyword>
<protein>
    <recommendedName>
        <fullName evidence="5">GAR domain-containing protein</fullName>
    </recommendedName>
</protein>
<keyword evidence="2" id="KW-0963">Cytoplasm</keyword>
<dbReference type="SUPFAM" id="SSF143575">
    <property type="entry name" value="GAS2 domain-like"/>
    <property type="match status" value="1"/>
</dbReference>
<evidence type="ECO:0000256" key="2">
    <source>
        <dbReference type="ARBA" id="ARBA00022490"/>
    </source>
</evidence>
<organism evidence="6 7">
    <name type="scientific">Malassezia brasiliensis</name>
    <dbReference type="NCBI Taxonomy" id="1821822"/>
    <lineage>
        <taxon>Eukaryota</taxon>
        <taxon>Fungi</taxon>
        <taxon>Dikarya</taxon>
        <taxon>Basidiomycota</taxon>
        <taxon>Ustilaginomycotina</taxon>
        <taxon>Malasseziomycetes</taxon>
        <taxon>Malasseziales</taxon>
        <taxon>Malasseziaceae</taxon>
        <taxon>Malassezia</taxon>
    </lineage>
</organism>
<feature type="region of interest" description="Disordered" evidence="4">
    <location>
        <begin position="300"/>
        <end position="367"/>
    </location>
</feature>
<accession>A0AAF0DSH6</accession>